<sequence>DIGNTLATMEDALEVVKKNWKNPLKALKGKVAKETFRLYVYKK</sequence>
<accession>A0A0F8W1P0</accession>
<name>A0A0F8W1P0_9ZZZZ</name>
<dbReference type="EMBL" id="LAZR01067924">
    <property type="protein sequence ID" value="KKK50622.1"/>
    <property type="molecule type" value="Genomic_DNA"/>
</dbReference>
<gene>
    <name evidence="1" type="ORF">LCGC14_3123130</name>
</gene>
<feature type="non-terminal residue" evidence="1">
    <location>
        <position position="1"/>
    </location>
</feature>
<protein>
    <submittedName>
        <fullName evidence="1">Uncharacterized protein</fullName>
    </submittedName>
</protein>
<dbReference type="AlphaFoldDB" id="A0A0F8W1P0"/>
<organism evidence="1">
    <name type="scientific">marine sediment metagenome</name>
    <dbReference type="NCBI Taxonomy" id="412755"/>
    <lineage>
        <taxon>unclassified sequences</taxon>
        <taxon>metagenomes</taxon>
        <taxon>ecological metagenomes</taxon>
    </lineage>
</organism>
<evidence type="ECO:0000313" key="1">
    <source>
        <dbReference type="EMBL" id="KKK50622.1"/>
    </source>
</evidence>
<reference evidence="1" key="1">
    <citation type="journal article" date="2015" name="Nature">
        <title>Complex archaea that bridge the gap between prokaryotes and eukaryotes.</title>
        <authorList>
            <person name="Spang A."/>
            <person name="Saw J.H."/>
            <person name="Jorgensen S.L."/>
            <person name="Zaremba-Niedzwiedzka K."/>
            <person name="Martijn J."/>
            <person name="Lind A.E."/>
            <person name="van Eijk R."/>
            <person name="Schleper C."/>
            <person name="Guy L."/>
            <person name="Ettema T.J."/>
        </authorList>
    </citation>
    <scope>NUCLEOTIDE SEQUENCE</scope>
</reference>
<proteinExistence type="predicted"/>
<comment type="caution">
    <text evidence="1">The sequence shown here is derived from an EMBL/GenBank/DDBJ whole genome shotgun (WGS) entry which is preliminary data.</text>
</comment>